<protein>
    <submittedName>
        <fullName evidence="2">Uncharacterized protein</fullName>
    </submittedName>
</protein>
<dbReference type="AlphaFoldDB" id="A0A392N5Z3"/>
<proteinExistence type="predicted"/>
<feature type="compositionally biased region" description="Acidic residues" evidence="1">
    <location>
        <begin position="56"/>
        <end position="66"/>
    </location>
</feature>
<sequence>VAVASKQPPTLDDPEPLGEYSAVDEIDVGDHSAAENAAADEDVDKDEVLEYKMDSDIEAVDEDEDCKVDSDSKTPEEDDDSDCKVDSDGTAFDSQSFHSHLAGVPNLRRGPTVSDRLRHCSGGEGGVGGGEEMDIRRSASHCVKVKL</sequence>
<name>A0A392N5Z3_9FABA</name>
<accession>A0A392N5Z3</accession>
<keyword evidence="3" id="KW-1185">Reference proteome</keyword>
<evidence type="ECO:0000256" key="1">
    <source>
        <dbReference type="SAM" id="MobiDB-lite"/>
    </source>
</evidence>
<comment type="caution">
    <text evidence="2">The sequence shown here is derived from an EMBL/GenBank/DDBJ whole genome shotgun (WGS) entry which is preliminary data.</text>
</comment>
<feature type="region of interest" description="Disordered" evidence="1">
    <location>
        <begin position="54"/>
        <end position="90"/>
    </location>
</feature>
<feature type="non-terminal residue" evidence="2">
    <location>
        <position position="1"/>
    </location>
</feature>
<feature type="region of interest" description="Disordered" evidence="1">
    <location>
        <begin position="102"/>
        <end position="132"/>
    </location>
</feature>
<evidence type="ECO:0000313" key="2">
    <source>
        <dbReference type="EMBL" id="MCH95023.1"/>
    </source>
</evidence>
<dbReference type="Proteomes" id="UP000265520">
    <property type="component" value="Unassembled WGS sequence"/>
</dbReference>
<organism evidence="2 3">
    <name type="scientific">Trifolium medium</name>
    <dbReference type="NCBI Taxonomy" id="97028"/>
    <lineage>
        <taxon>Eukaryota</taxon>
        <taxon>Viridiplantae</taxon>
        <taxon>Streptophyta</taxon>
        <taxon>Embryophyta</taxon>
        <taxon>Tracheophyta</taxon>
        <taxon>Spermatophyta</taxon>
        <taxon>Magnoliopsida</taxon>
        <taxon>eudicotyledons</taxon>
        <taxon>Gunneridae</taxon>
        <taxon>Pentapetalae</taxon>
        <taxon>rosids</taxon>
        <taxon>fabids</taxon>
        <taxon>Fabales</taxon>
        <taxon>Fabaceae</taxon>
        <taxon>Papilionoideae</taxon>
        <taxon>50 kb inversion clade</taxon>
        <taxon>NPAAA clade</taxon>
        <taxon>Hologalegina</taxon>
        <taxon>IRL clade</taxon>
        <taxon>Trifolieae</taxon>
        <taxon>Trifolium</taxon>
    </lineage>
</organism>
<reference evidence="2 3" key="1">
    <citation type="journal article" date="2018" name="Front. Plant Sci.">
        <title>Red Clover (Trifolium pratense) and Zigzag Clover (T. medium) - A Picture of Genomic Similarities and Differences.</title>
        <authorList>
            <person name="Dluhosova J."/>
            <person name="Istvanek J."/>
            <person name="Nedelnik J."/>
            <person name="Repkova J."/>
        </authorList>
    </citation>
    <scope>NUCLEOTIDE SEQUENCE [LARGE SCALE GENOMIC DNA]</scope>
    <source>
        <strain evidence="3">cv. 10/8</strain>
        <tissue evidence="2">Leaf</tissue>
    </source>
</reference>
<evidence type="ECO:0000313" key="3">
    <source>
        <dbReference type="Proteomes" id="UP000265520"/>
    </source>
</evidence>
<dbReference type="EMBL" id="LXQA010028777">
    <property type="protein sequence ID" value="MCH95023.1"/>
    <property type="molecule type" value="Genomic_DNA"/>
</dbReference>